<feature type="compositionally biased region" description="Basic and acidic residues" evidence="1">
    <location>
        <begin position="32"/>
        <end position="57"/>
    </location>
</feature>
<feature type="compositionally biased region" description="Basic and acidic residues" evidence="1">
    <location>
        <begin position="65"/>
        <end position="91"/>
    </location>
</feature>
<gene>
    <name evidence="2" type="ORF">TeGR_g13409</name>
</gene>
<dbReference type="EMBL" id="BRYB01001167">
    <property type="protein sequence ID" value="GMI19509.1"/>
    <property type="molecule type" value="Genomic_DNA"/>
</dbReference>
<evidence type="ECO:0000313" key="2">
    <source>
        <dbReference type="EMBL" id="GMI19509.1"/>
    </source>
</evidence>
<evidence type="ECO:0000256" key="1">
    <source>
        <dbReference type="SAM" id="MobiDB-lite"/>
    </source>
</evidence>
<reference evidence="2 3" key="1">
    <citation type="journal article" date="2023" name="Commun. Biol.">
        <title>Genome analysis of Parmales, the sister group of diatoms, reveals the evolutionary specialization of diatoms from phago-mixotrophs to photoautotrophs.</title>
        <authorList>
            <person name="Ban H."/>
            <person name="Sato S."/>
            <person name="Yoshikawa S."/>
            <person name="Yamada K."/>
            <person name="Nakamura Y."/>
            <person name="Ichinomiya M."/>
            <person name="Sato N."/>
            <person name="Blanc-Mathieu R."/>
            <person name="Endo H."/>
            <person name="Kuwata A."/>
            <person name="Ogata H."/>
        </authorList>
    </citation>
    <scope>NUCLEOTIDE SEQUENCE [LARGE SCALE GENOMIC DNA]</scope>
</reference>
<sequence length="249" mass="29029">MSITDPAKLMNFALFAQKVLVRFEELEEESERGDGRERRHEREEGGGGRRPETKETEAQTDEIMQDARRREEGRVRRELVNLKNWDDREAGARGSGEESSEGRERERYRERERERHRERRHRSSKGKHAEPAEPPPPPEATEVPGSPGTRMRRERTRQFQLESKQWDKSIGEKKKKKKKSSRAKERSRSPMNHWTTNAATLTMAEHEALIKACCMVQKHWRGVRAHRLWVGMLEKAADAEVDLSGLDLS</sequence>
<feature type="compositionally biased region" description="Basic residues" evidence="1">
    <location>
        <begin position="116"/>
        <end position="126"/>
    </location>
</feature>
<keyword evidence="3" id="KW-1185">Reference proteome</keyword>
<name>A0ABQ6M508_9STRA</name>
<proteinExistence type="predicted"/>
<feature type="region of interest" description="Disordered" evidence="1">
    <location>
        <begin position="25"/>
        <end position="196"/>
    </location>
</feature>
<organism evidence="2 3">
    <name type="scientific">Tetraparma gracilis</name>
    <dbReference type="NCBI Taxonomy" id="2962635"/>
    <lineage>
        <taxon>Eukaryota</taxon>
        <taxon>Sar</taxon>
        <taxon>Stramenopiles</taxon>
        <taxon>Ochrophyta</taxon>
        <taxon>Bolidophyceae</taxon>
        <taxon>Parmales</taxon>
        <taxon>Triparmaceae</taxon>
        <taxon>Tetraparma</taxon>
    </lineage>
</organism>
<comment type="caution">
    <text evidence="2">The sequence shown here is derived from an EMBL/GenBank/DDBJ whole genome shotgun (WGS) entry which is preliminary data.</text>
</comment>
<evidence type="ECO:0000313" key="3">
    <source>
        <dbReference type="Proteomes" id="UP001165060"/>
    </source>
</evidence>
<protein>
    <submittedName>
        <fullName evidence="2">Uncharacterized protein</fullName>
    </submittedName>
</protein>
<feature type="compositionally biased region" description="Basic and acidic residues" evidence="1">
    <location>
        <begin position="100"/>
        <end position="115"/>
    </location>
</feature>
<accession>A0ABQ6M508</accession>
<dbReference type="Proteomes" id="UP001165060">
    <property type="component" value="Unassembled WGS sequence"/>
</dbReference>